<protein>
    <submittedName>
        <fullName evidence="3">Capsule polysaccharide export protein</fullName>
    </submittedName>
</protein>
<sequence>MTSNEDLAEPTLTLILRRMARKNKEEGLSMEGASNNIHPLREGGTDPAVPRAPGAPAGPAQPDTPTRQFAAPARAGFRRFRHKLVLLSFLLVVVLPSGGAGAYLWKRAADQYVSRLGFTVQREEPSAGADLLGGLSSLSGNSSSDTDLLFEFIHSQELVAELDRRVDLRSIWGRASEDVVFGLAPEVPIEDLAEYWRRMVRVGHGSGAGLLNIEVRAFNPVEARRIAQALLTASSEMINRLSAIAREDAIGYARDELGRAEDRLKGARTRLTAFRNAHQLISPEMELQSQAGILGTLHEQQAQVMIEIDLLRGMIRGNSDPRLRQAQRRLSVIEDRIRAEREKLGAREGGQEAQAYADIVGEFEKLMAERDFAERAYAATLANYDAAVAEARRKSRYLAAYMEPTFAQSAEYPRRIMLLLMTVGTLFLLWAIGALAGYSIKDRR</sequence>
<dbReference type="EMBL" id="AQRC01000019">
    <property type="protein sequence ID" value="KFE33459.1"/>
    <property type="molecule type" value="Genomic_DNA"/>
</dbReference>
<dbReference type="OrthoDB" id="7800844at2"/>
<evidence type="ECO:0000256" key="1">
    <source>
        <dbReference type="SAM" id="MobiDB-lite"/>
    </source>
</evidence>
<dbReference type="STRING" id="1317124.DW2_17797"/>
<feature type="transmembrane region" description="Helical" evidence="2">
    <location>
        <begin position="84"/>
        <end position="105"/>
    </location>
</feature>
<evidence type="ECO:0000313" key="4">
    <source>
        <dbReference type="Proteomes" id="UP000028607"/>
    </source>
</evidence>
<reference evidence="3 4" key="2">
    <citation type="journal article" date="2015" name="Antonie Van Leeuwenhoek">
        <title>Thioclava indica sp. nov., isolated from surface seawater of the Indian Ocean.</title>
        <authorList>
            <person name="Liu Y."/>
            <person name="Lai Q."/>
            <person name="Du J."/>
            <person name="Xu H."/>
            <person name="Jiang L."/>
            <person name="Shao Z."/>
        </authorList>
    </citation>
    <scope>NUCLEOTIDE SEQUENCE [LARGE SCALE GENOMIC DNA]</scope>
    <source>
        <strain evidence="3 4">13D2W-2</strain>
    </source>
</reference>
<organism evidence="3 4">
    <name type="scientific">Thioclava atlantica</name>
    <dbReference type="NCBI Taxonomy" id="1317124"/>
    <lineage>
        <taxon>Bacteria</taxon>
        <taxon>Pseudomonadati</taxon>
        <taxon>Pseudomonadota</taxon>
        <taxon>Alphaproteobacteria</taxon>
        <taxon>Rhodobacterales</taxon>
        <taxon>Paracoccaceae</taxon>
        <taxon>Thioclava</taxon>
    </lineage>
</organism>
<dbReference type="GO" id="GO:0005886">
    <property type="term" value="C:plasma membrane"/>
    <property type="evidence" value="ECO:0007669"/>
    <property type="project" value="TreeGrafter"/>
</dbReference>
<keyword evidence="2" id="KW-0472">Membrane</keyword>
<name>A0A085TRW2_9RHOB</name>
<dbReference type="eggNOG" id="COG3524">
    <property type="taxonomic scope" value="Bacteria"/>
</dbReference>
<feature type="transmembrane region" description="Helical" evidence="2">
    <location>
        <begin position="416"/>
        <end position="438"/>
    </location>
</feature>
<dbReference type="AlphaFoldDB" id="A0A085TRW2"/>
<dbReference type="PANTHER" id="PTHR32309:SF13">
    <property type="entry name" value="FERRIC ENTEROBACTIN TRANSPORT PROTEIN FEPE"/>
    <property type="match status" value="1"/>
</dbReference>
<dbReference type="PANTHER" id="PTHR32309">
    <property type="entry name" value="TYROSINE-PROTEIN KINASE"/>
    <property type="match status" value="1"/>
</dbReference>
<accession>A0A085TRW2</accession>
<keyword evidence="2" id="KW-0812">Transmembrane</keyword>
<gene>
    <name evidence="3" type="ORF">DW2_17797</name>
</gene>
<keyword evidence="4" id="KW-1185">Reference proteome</keyword>
<feature type="region of interest" description="Disordered" evidence="1">
    <location>
        <begin position="25"/>
        <end position="67"/>
    </location>
</feature>
<dbReference type="PATRIC" id="fig|1317124.6.peg.3582"/>
<dbReference type="Proteomes" id="UP000028607">
    <property type="component" value="Unassembled WGS sequence"/>
</dbReference>
<evidence type="ECO:0000256" key="2">
    <source>
        <dbReference type="SAM" id="Phobius"/>
    </source>
</evidence>
<proteinExistence type="predicted"/>
<keyword evidence="2" id="KW-1133">Transmembrane helix</keyword>
<dbReference type="RefSeq" id="WP_051856399.1">
    <property type="nucleotide sequence ID" value="NZ_AQRC01000019.1"/>
</dbReference>
<dbReference type="GO" id="GO:0004713">
    <property type="term" value="F:protein tyrosine kinase activity"/>
    <property type="evidence" value="ECO:0007669"/>
    <property type="project" value="TreeGrafter"/>
</dbReference>
<evidence type="ECO:0000313" key="3">
    <source>
        <dbReference type="EMBL" id="KFE33459.1"/>
    </source>
</evidence>
<feature type="compositionally biased region" description="Low complexity" evidence="1">
    <location>
        <begin position="46"/>
        <end position="67"/>
    </location>
</feature>
<reference evidence="4" key="1">
    <citation type="submission" date="2013-04" db="EMBL/GenBank/DDBJ databases">
        <title>Thioclava sp. 13D2W-2 Genome Sequencing.</title>
        <authorList>
            <person name="Lai Q."/>
            <person name="Li G."/>
            <person name="Shao Z."/>
        </authorList>
    </citation>
    <scope>NUCLEOTIDE SEQUENCE [LARGE SCALE GENOMIC DNA]</scope>
    <source>
        <strain evidence="4">13D2W-2</strain>
    </source>
</reference>
<dbReference type="InterPro" id="IPR050445">
    <property type="entry name" value="Bact_polysacc_biosynth/exp"/>
</dbReference>
<comment type="caution">
    <text evidence="3">The sequence shown here is derived from an EMBL/GenBank/DDBJ whole genome shotgun (WGS) entry which is preliminary data.</text>
</comment>